<evidence type="ECO:0000256" key="1">
    <source>
        <dbReference type="ARBA" id="ARBA00004651"/>
    </source>
</evidence>
<dbReference type="PANTHER" id="PTHR11795:SF447">
    <property type="entry name" value="ABC TRANSPORTER PERMEASE PROTEIN"/>
    <property type="match status" value="1"/>
</dbReference>
<sequence length="284" mass="30654">MEIALSVGIDTALITFTLALAAFGLAIIYGLIGVINMGHGAMLTLGAYFTWAGIDIGIPFVLSVIIAGILVGIIGTLLEHFIIRHYYDSPFDTLLLTWAFFLVTTELIKIFFGSDFRTVTNPYPGFIDIGFYKIPTYRTSISILTAIFITATGFVFLKTTTGIKIRAMIQNQEVASILGLNISLTYKMVFGFGCFMAGLAGGLVAPMVSVSPYMGDMYLVRSFFVVIVGGIGQILSGTIAGSFVIGGLETIVALFSDQVIAQVAVFLFAIIILRLRPQGIYSEK</sequence>
<keyword evidence="4 9" id="KW-0812">Transmembrane</keyword>
<accession>A0A382AFA0</accession>
<comment type="subcellular location">
    <subcellularLocation>
        <location evidence="1">Cell membrane</location>
        <topology evidence="1">Multi-pass membrane protein</topology>
    </subcellularLocation>
</comment>
<dbReference type="CDD" id="cd06582">
    <property type="entry name" value="TM_PBP1_LivH_like"/>
    <property type="match status" value="1"/>
</dbReference>
<dbReference type="AlphaFoldDB" id="A0A382AFA0"/>
<evidence type="ECO:0000256" key="7">
    <source>
        <dbReference type="ARBA" id="ARBA00023136"/>
    </source>
</evidence>
<reference evidence="10" key="1">
    <citation type="submission" date="2018-05" db="EMBL/GenBank/DDBJ databases">
        <authorList>
            <person name="Lanie J.A."/>
            <person name="Ng W.-L."/>
            <person name="Kazmierczak K.M."/>
            <person name="Andrzejewski T.M."/>
            <person name="Davidsen T.M."/>
            <person name="Wayne K.J."/>
            <person name="Tettelin H."/>
            <person name="Glass J.I."/>
            <person name="Rusch D."/>
            <person name="Podicherti R."/>
            <person name="Tsui H.-C.T."/>
            <person name="Winkler M.E."/>
        </authorList>
    </citation>
    <scope>NUCLEOTIDE SEQUENCE</scope>
</reference>
<dbReference type="GO" id="GO:0022857">
    <property type="term" value="F:transmembrane transporter activity"/>
    <property type="evidence" value="ECO:0007669"/>
    <property type="project" value="InterPro"/>
</dbReference>
<gene>
    <name evidence="10" type="ORF">METZ01_LOCUS153094</name>
</gene>
<keyword evidence="6 9" id="KW-1133">Transmembrane helix</keyword>
<evidence type="ECO:0000256" key="3">
    <source>
        <dbReference type="ARBA" id="ARBA00022475"/>
    </source>
</evidence>
<feature type="transmembrane region" description="Helical" evidence="9">
    <location>
        <begin position="251"/>
        <end position="275"/>
    </location>
</feature>
<feature type="transmembrane region" description="Helical" evidence="9">
    <location>
        <begin position="188"/>
        <end position="210"/>
    </location>
</feature>
<evidence type="ECO:0000256" key="4">
    <source>
        <dbReference type="ARBA" id="ARBA00022692"/>
    </source>
</evidence>
<dbReference type="GO" id="GO:0006865">
    <property type="term" value="P:amino acid transport"/>
    <property type="evidence" value="ECO:0007669"/>
    <property type="project" value="UniProtKB-KW"/>
</dbReference>
<evidence type="ECO:0000256" key="9">
    <source>
        <dbReference type="SAM" id="Phobius"/>
    </source>
</evidence>
<feature type="transmembrane region" description="Helical" evidence="9">
    <location>
        <begin position="47"/>
        <end position="75"/>
    </location>
</feature>
<name>A0A382AFA0_9ZZZZ</name>
<evidence type="ECO:0000256" key="8">
    <source>
        <dbReference type="ARBA" id="ARBA00037998"/>
    </source>
</evidence>
<keyword evidence="5" id="KW-0029">Amino-acid transport</keyword>
<dbReference type="Pfam" id="PF02653">
    <property type="entry name" value="BPD_transp_2"/>
    <property type="match status" value="1"/>
</dbReference>
<dbReference type="InterPro" id="IPR052157">
    <property type="entry name" value="BCAA_transport_permease"/>
</dbReference>
<feature type="transmembrane region" description="Helical" evidence="9">
    <location>
        <begin position="95"/>
        <end position="116"/>
    </location>
</feature>
<feature type="transmembrane region" description="Helical" evidence="9">
    <location>
        <begin position="12"/>
        <end position="35"/>
    </location>
</feature>
<evidence type="ECO:0000256" key="2">
    <source>
        <dbReference type="ARBA" id="ARBA00022448"/>
    </source>
</evidence>
<keyword evidence="7 9" id="KW-0472">Membrane</keyword>
<evidence type="ECO:0000313" key="10">
    <source>
        <dbReference type="EMBL" id="SVB00240.1"/>
    </source>
</evidence>
<keyword evidence="2" id="KW-0813">Transport</keyword>
<protein>
    <submittedName>
        <fullName evidence="10">Uncharacterized protein</fullName>
    </submittedName>
</protein>
<dbReference type="PANTHER" id="PTHR11795">
    <property type="entry name" value="BRANCHED-CHAIN AMINO ACID TRANSPORT SYSTEM PERMEASE PROTEIN LIVH"/>
    <property type="match status" value="1"/>
</dbReference>
<dbReference type="EMBL" id="UINC01025161">
    <property type="protein sequence ID" value="SVB00240.1"/>
    <property type="molecule type" value="Genomic_DNA"/>
</dbReference>
<organism evidence="10">
    <name type="scientific">marine metagenome</name>
    <dbReference type="NCBI Taxonomy" id="408172"/>
    <lineage>
        <taxon>unclassified sequences</taxon>
        <taxon>metagenomes</taxon>
        <taxon>ecological metagenomes</taxon>
    </lineage>
</organism>
<keyword evidence="3" id="KW-1003">Cell membrane</keyword>
<feature type="transmembrane region" description="Helical" evidence="9">
    <location>
        <begin position="222"/>
        <end position="245"/>
    </location>
</feature>
<proteinExistence type="inferred from homology"/>
<comment type="similarity">
    <text evidence="8">Belongs to the binding-protein-dependent transport system permease family. LivHM subfamily.</text>
</comment>
<evidence type="ECO:0000256" key="5">
    <source>
        <dbReference type="ARBA" id="ARBA00022970"/>
    </source>
</evidence>
<dbReference type="InterPro" id="IPR001851">
    <property type="entry name" value="ABC_transp_permease"/>
</dbReference>
<feature type="transmembrane region" description="Helical" evidence="9">
    <location>
        <begin position="137"/>
        <end position="157"/>
    </location>
</feature>
<dbReference type="GO" id="GO:0005886">
    <property type="term" value="C:plasma membrane"/>
    <property type="evidence" value="ECO:0007669"/>
    <property type="project" value="UniProtKB-SubCell"/>
</dbReference>
<evidence type="ECO:0000256" key="6">
    <source>
        <dbReference type="ARBA" id="ARBA00022989"/>
    </source>
</evidence>